<dbReference type="EMBL" id="LRQI01000029">
    <property type="protein sequence ID" value="KXA39221.1"/>
    <property type="molecule type" value="Genomic_DNA"/>
</dbReference>
<dbReference type="Gene3D" id="3.40.30.10">
    <property type="entry name" value="Glutaredoxin"/>
    <property type="match status" value="1"/>
</dbReference>
<dbReference type="EMBL" id="CP041722">
    <property type="protein sequence ID" value="QEX39420.1"/>
    <property type="molecule type" value="Genomic_DNA"/>
</dbReference>
<dbReference type="Proteomes" id="UP000293637">
    <property type="component" value="Unassembled WGS sequence"/>
</dbReference>
<evidence type="ECO:0000313" key="6">
    <source>
        <dbReference type="Proteomes" id="UP000293637"/>
    </source>
</evidence>
<dbReference type="EMBL" id="SCHB01000002">
    <property type="protein sequence ID" value="TBW73065.1"/>
    <property type="molecule type" value="Genomic_DNA"/>
</dbReference>
<name>A0A133Q8K0_STALU</name>
<dbReference type="AlphaFoldDB" id="A0A133Q8K0"/>
<dbReference type="SUPFAM" id="SSF52833">
    <property type="entry name" value="Thioredoxin-like"/>
    <property type="match status" value="1"/>
</dbReference>
<dbReference type="Proteomes" id="UP000325462">
    <property type="component" value="Chromosome"/>
</dbReference>
<dbReference type="InterPro" id="IPR036249">
    <property type="entry name" value="Thioredoxin-like_sf"/>
</dbReference>
<keyword evidence="7" id="KW-1185">Reference proteome</keyword>
<protein>
    <submittedName>
        <fullName evidence="3 4">Thioredoxin</fullName>
    </submittedName>
</protein>
<accession>A0A133Q8K0</accession>
<evidence type="ECO:0000313" key="2">
    <source>
        <dbReference type="EMBL" id="KXA39221.1"/>
    </source>
</evidence>
<proteinExistence type="predicted"/>
<sequence>MTKDINISEITEHAQQPRHLIFGYTPMCGTCKISERMLDIANEMLQLPVTKLDLNFYPEFSEHYQIQSVPVLLLMNQTQELKRIYAFQSVPYLLENLKK</sequence>
<evidence type="ECO:0000313" key="3">
    <source>
        <dbReference type="EMBL" id="QEX39420.1"/>
    </source>
</evidence>
<organism evidence="4 6">
    <name type="scientific">Staphylococcus lugdunensis</name>
    <dbReference type="NCBI Taxonomy" id="28035"/>
    <lineage>
        <taxon>Bacteria</taxon>
        <taxon>Bacillati</taxon>
        <taxon>Bacillota</taxon>
        <taxon>Bacilli</taxon>
        <taxon>Bacillales</taxon>
        <taxon>Staphylococcaceae</taxon>
        <taxon>Staphylococcus</taxon>
    </lineage>
</organism>
<reference evidence="4 6" key="2">
    <citation type="journal article" date="2019" name="Sci. Transl. Med.">
        <title>Quorum sensing between bacterial species on the skin protects against epidermal injury in atopic dermatitis.</title>
        <authorList>
            <person name="Williams M.R."/>
        </authorList>
    </citation>
    <scope>NUCLEOTIDE SEQUENCE [LARGE SCALE GENOMIC DNA]</scope>
    <source>
        <strain evidence="4 6">E7</strain>
    </source>
</reference>
<dbReference type="Proteomes" id="UP000070063">
    <property type="component" value="Unassembled WGS sequence"/>
</dbReference>
<dbReference type="GeneID" id="58090274"/>
<dbReference type="STRING" id="28035.B6N84_09945"/>
<dbReference type="InterPro" id="IPR013766">
    <property type="entry name" value="Thioredoxin_domain"/>
</dbReference>
<dbReference type="OMA" id="YKNNVNY"/>
<dbReference type="RefSeq" id="WP_002459654.1">
    <property type="nucleotide sequence ID" value="NZ_AP021848.1"/>
</dbReference>
<reference evidence="3 7" key="3">
    <citation type="submission" date="2019-07" db="EMBL/GenBank/DDBJ databases">
        <title>Comparative genome analysis of staphylococcus lugdunensis shows clonal complex-dependent diversity of the putative virulence factor, ess/type vii locus.</title>
        <authorList>
            <person name="Lebeurre J."/>
            <person name="Dahyot S."/>
            <person name="Diene S."/>
            <person name="Paulay A."/>
            <person name="Aubourg M."/>
            <person name="Argemi X."/>
            <person name="Giard J.-C."/>
            <person name="Tournier I."/>
            <person name="Francois P."/>
            <person name="Pestel-Caron M."/>
        </authorList>
    </citation>
    <scope>NUCLEOTIDE SEQUENCE [LARGE SCALE GENOMIC DNA]</scope>
    <source>
        <strain evidence="3 7">SL13</strain>
    </source>
</reference>
<dbReference type="eggNOG" id="COG0526">
    <property type="taxonomic scope" value="Bacteria"/>
</dbReference>
<gene>
    <name evidence="4" type="ORF">EQ812_04265</name>
    <name evidence="3" type="ORF">FO454_11110</name>
    <name evidence="2" type="ORF">HMPREF3225_00852</name>
</gene>
<feature type="domain" description="Thioredoxin" evidence="1">
    <location>
        <begin position="15"/>
        <end position="87"/>
    </location>
</feature>
<evidence type="ECO:0000313" key="7">
    <source>
        <dbReference type="Proteomes" id="UP000325462"/>
    </source>
</evidence>
<dbReference type="CDD" id="cd02947">
    <property type="entry name" value="TRX_family"/>
    <property type="match status" value="1"/>
</dbReference>
<evidence type="ECO:0000313" key="5">
    <source>
        <dbReference type="Proteomes" id="UP000070063"/>
    </source>
</evidence>
<reference evidence="2 5" key="1">
    <citation type="submission" date="2016-01" db="EMBL/GenBank/DDBJ databases">
        <authorList>
            <person name="Mitreva M."/>
            <person name="Pepin K.H."/>
            <person name="Mihindukulasuriya K.A."/>
            <person name="Fulton R."/>
            <person name="Fronick C."/>
            <person name="O'Laughlin M."/>
            <person name="Miner T."/>
            <person name="Herter B."/>
            <person name="Rosa B.A."/>
            <person name="Cordes M."/>
            <person name="Tomlinson C."/>
            <person name="Wollam A."/>
            <person name="Palsikar V.B."/>
            <person name="Mardis E.R."/>
            <person name="Wilson R.K."/>
        </authorList>
    </citation>
    <scope>NUCLEOTIDE SEQUENCE [LARGE SCALE GENOMIC DNA]</scope>
    <source>
        <strain evidence="2 5">MJR7738</strain>
    </source>
</reference>
<dbReference type="Pfam" id="PF00085">
    <property type="entry name" value="Thioredoxin"/>
    <property type="match status" value="1"/>
</dbReference>
<evidence type="ECO:0000259" key="1">
    <source>
        <dbReference type="Pfam" id="PF00085"/>
    </source>
</evidence>
<evidence type="ECO:0000313" key="4">
    <source>
        <dbReference type="EMBL" id="TBW73065.1"/>
    </source>
</evidence>